<comment type="caution">
    <text evidence="6">The sequence shown here is derived from an EMBL/GenBank/DDBJ whole genome shotgun (WGS) entry which is preliminary data.</text>
</comment>
<dbReference type="InterPro" id="IPR027417">
    <property type="entry name" value="P-loop_NTPase"/>
</dbReference>
<protein>
    <recommendedName>
        <fullName evidence="5">ABC transporter domain-containing protein</fullName>
    </recommendedName>
</protein>
<dbReference type="Gene3D" id="3.40.50.300">
    <property type="entry name" value="P-loop containing nucleotide triphosphate hydrolases"/>
    <property type="match status" value="1"/>
</dbReference>
<evidence type="ECO:0000259" key="5">
    <source>
        <dbReference type="PROSITE" id="PS50893"/>
    </source>
</evidence>
<dbReference type="HOGENOM" id="CLU_000604_1_2_9"/>
<dbReference type="InterPro" id="IPR003439">
    <property type="entry name" value="ABC_transporter-like_ATP-bd"/>
</dbReference>
<dbReference type="SMART" id="SM00382">
    <property type="entry name" value="AAA"/>
    <property type="match status" value="1"/>
</dbReference>
<dbReference type="PANTHER" id="PTHR43335">
    <property type="entry name" value="ABC TRANSPORTER, ATP-BINDING PROTEIN"/>
    <property type="match status" value="1"/>
</dbReference>
<gene>
    <name evidence="6" type="ORF">HMPREF9629_01021</name>
</gene>
<dbReference type="PROSITE" id="PS50893">
    <property type="entry name" value="ABC_TRANSPORTER_2"/>
    <property type="match status" value="1"/>
</dbReference>
<dbReference type="PANTHER" id="PTHR43335:SF8">
    <property type="entry name" value="ABC TRANSPORTER, ATP-BINDING PROTEIN"/>
    <property type="match status" value="1"/>
</dbReference>
<dbReference type="SUPFAM" id="SSF52540">
    <property type="entry name" value="P-loop containing nucleoside triphosphate hydrolases"/>
    <property type="match status" value="1"/>
</dbReference>
<name>G9X3R4_9FIRM</name>
<comment type="similarity">
    <text evidence="1">Belongs to the ABC transporter superfamily.</text>
</comment>
<sequence>MNSIIKVENLSKVYKTFYALKDLSLDVMQGDIYGLIGKNGAGKSTLLKAISGIIPATYGSISIQNSQNEHQLRLSRKNMRFFIDKSMFPYLSAYENLSYRCKIDGIQNEKQEILRVLDALKLKNIKKPVKTYSMGMKQRLEIASCLMGYPDIILLDEPLNGLDPEGIHDLKNLIIDINKNYGTTFIISSHILSELEVMSTKFGFLDSGMLIKQLSHEELEDECKQQLIVKADDTKKATIILEQILNTHNYSVNSNNEILLLDYVDEPQKVADALYENGLHLQKLHLNSITLEEFFLKMIGGKAND</sequence>
<feature type="domain" description="ABC transporter" evidence="5">
    <location>
        <begin position="5"/>
        <end position="232"/>
    </location>
</feature>
<evidence type="ECO:0000256" key="3">
    <source>
        <dbReference type="ARBA" id="ARBA00022741"/>
    </source>
</evidence>
<evidence type="ECO:0000313" key="6">
    <source>
        <dbReference type="EMBL" id="EHL10029.1"/>
    </source>
</evidence>
<dbReference type="AlphaFoldDB" id="G9X3R4"/>
<keyword evidence="2" id="KW-0813">Transport</keyword>
<proteinExistence type="inferred from homology"/>
<evidence type="ECO:0000313" key="7">
    <source>
        <dbReference type="Proteomes" id="UP000006437"/>
    </source>
</evidence>
<keyword evidence="3" id="KW-0547">Nucleotide-binding</keyword>
<evidence type="ECO:0000256" key="4">
    <source>
        <dbReference type="ARBA" id="ARBA00022840"/>
    </source>
</evidence>
<dbReference type="EMBL" id="AFZE01000058">
    <property type="protein sequence ID" value="EHL10029.1"/>
    <property type="molecule type" value="Genomic_DNA"/>
</dbReference>
<dbReference type="GO" id="GO:0016887">
    <property type="term" value="F:ATP hydrolysis activity"/>
    <property type="evidence" value="ECO:0007669"/>
    <property type="project" value="InterPro"/>
</dbReference>
<dbReference type="GO" id="GO:0005524">
    <property type="term" value="F:ATP binding"/>
    <property type="evidence" value="ECO:0007669"/>
    <property type="project" value="UniProtKB-KW"/>
</dbReference>
<evidence type="ECO:0000256" key="2">
    <source>
        <dbReference type="ARBA" id="ARBA00022448"/>
    </source>
</evidence>
<dbReference type="InterPro" id="IPR003593">
    <property type="entry name" value="AAA+_ATPase"/>
</dbReference>
<organism evidence="6 7">
    <name type="scientific">Peptoanaerobacter stomatis</name>
    <dbReference type="NCBI Taxonomy" id="796937"/>
    <lineage>
        <taxon>Bacteria</taxon>
        <taxon>Bacillati</taxon>
        <taxon>Bacillota</taxon>
        <taxon>Clostridia</taxon>
        <taxon>Peptostreptococcales</taxon>
        <taxon>Filifactoraceae</taxon>
        <taxon>Peptoanaerobacter</taxon>
    </lineage>
</organism>
<dbReference type="Proteomes" id="UP000006437">
    <property type="component" value="Unassembled WGS sequence"/>
</dbReference>
<reference evidence="6 7" key="1">
    <citation type="submission" date="2011-08" db="EMBL/GenBank/DDBJ databases">
        <title>The Genome Sequence of Eubacteriaceae bacterium ACC19a.</title>
        <authorList>
            <consortium name="The Broad Institute Genome Sequencing Platform"/>
            <person name="Earl A."/>
            <person name="Ward D."/>
            <person name="Feldgarden M."/>
            <person name="Gevers D."/>
            <person name="Sizova M."/>
            <person name="Hazen A."/>
            <person name="Epstein S."/>
            <person name="Young S.K."/>
            <person name="Zeng Q."/>
            <person name="Gargeya S."/>
            <person name="Fitzgerald M."/>
            <person name="Haas B."/>
            <person name="Abouelleil A."/>
            <person name="Alvarado L."/>
            <person name="Arachchi H.M."/>
            <person name="Berlin A."/>
            <person name="Brown A."/>
            <person name="Chapman S.B."/>
            <person name="Chen Z."/>
            <person name="Dunbar C."/>
            <person name="Freedman E."/>
            <person name="Gearin G."/>
            <person name="Gellesch M."/>
            <person name="Goldberg J."/>
            <person name="Griggs A."/>
            <person name="Gujja S."/>
            <person name="Heiman D."/>
            <person name="Howarth C."/>
            <person name="Larson L."/>
            <person name="Lui A."/>
            <person name="MacDonald P.J.P."/>
            <person name="Montmayeur A."/>
            <person name="Murphy C."/>
            <person name="Neiman D."/>
            <person name="Pearson M."/>
            <person name="Priest M."/>
            <person name="Roberts A."/>
            <person name="Saif S."/>
            <person name="Shea T."/>
            <person name="Shenoy N."/>
            <person name="Sisk P."/>
            <person name="Stolte C."/>
            <person name="Sykes S."/>
            <person name="Wortman J."/>
            <person name="Nusbaum C."/>
            <person name="Birren B."/>
        </authorList>
    </citation>
    <scope>NUCLEOTIDE SEQUENCE [LARGE SCALE GENOMIC DNA]</scope>
    <source>
        <strain evidence="6 7">ACC19a</strain>
    </source>
</reference>
<dbReference type="BioCyc" id="EBAC796937-HMP:GMGH-1023-MONOMER"/>
<dbReference type="RefSeq" id="WP_009525256.1">
    <property type="nucleotide sequence ID" value="NZ_JH414550.1"/>
</dbReference>
<keyword evidence="4" id="KW-0067">ATP-binding</keyword>
<accession>G9X3R4</accession>
<dbReference type="Pfam" id="PF00005">
    <property type="entry name" value="ABC_tran"/>
    <property type="match status" value="1"/>
</dbReference>
<evidence type="ECO:0000256" key="1">
    <source>
        <dbReference type="ARBA" id="ARBA00005417"/>
    </source>
</evidence>